<feature type="region of interest" description="Disordered" evidence="1">
    <location>
        <begin position="73"/>
        <end position="213"/>
    </location>
</feature>
<evidence type="ECO:0000313" key="3">
    <source>
        <dbReference type="Proteomes" id="UP000193144"/>
    </source>
</evidence>
<dbReference type="AlphaFoldDB" id="A0A1Y1YL90"/>
<protein>
    <submittedName>
        <fullName evidence="2">Uncharacterized protein</fullName>
    </submittedName>
</protein>
<name>A0A1Y1YL90_9PLEO</name>
<evidence type="ECO:0000313" key="2">
    <source>
        <dbReference type="EMBL" id="ORX98762.1"/>
    </source>
</evidence>
<dbReference type="EMBL" id="MCFA01000209">
    <property type="protein sequence ID" value="ORX98762.1"/>
    <property type="molecule type" value="Genomic_DNA"/>
</dbReference>
<reference evidence="2 3" key="1">
    <citation type="submission" date="2016-07" db="EMBL/GenBank/DDBJ databases">
        <title>Pervasive Adenine N6-methylation of Active Genes in Fungi.</title>
        <authorList>
            <consortium name="DOE Joint Genome Institute"/>
            <person name="Mondo S.J."/>
            <person name="Dannebaum R.O."/>
            <person name="Kuo R.C."/>
            <person name="Labutti K."/>
            <person name="Haridas S."/>
            <person name="Kuo A."/>
            <person name="Salamov A."/>
            <person name="Ahrendt S.R."/>
            <person name="Lipzen A."/>
            <person name="Sullivan W."/>
            <person name="Andreopoulos W.B."/>
            <person name="Clum A."/>
            <person name="Lindquist E."/>
            <person name="Daum C."/>
            <person name="Ramamoorthy G.K."/>
            <person name="Gryganskyi A."/>
            <person name="Culley D."/>
            <person name="Magnuson J.K."/>
            <person name="James T.Y."/>
            <person name="O'Malley M.A."/>
            <person name="Stajich J.E."/>
            <person name="Spatafora J.W."/>
            <person name="Visel A."/>
            <person name="Grigoriev I.V."/>
        </authorList>
    </citation>
    <scope>NUCLEOTIDE SEQUENCE [LARGE SCALE GENOMIC DNA]</scope>
    <source>
        <strain evidence="2 3">CBS 115471</strain>
    </source>
</reference>
<accession>A0A1Y1YL90</accession>
<evidence type="ECO:0000256" key="1">
    <source>
        <dbReference type="SAM" id="MobiDB-lite"/>
    </source>
</evidence>
<gene>
    <name evidence="2" type="ORF">BCR34DRAFT_593099</name>
</gene>
<organism evidence="2 3">
    <name type="scientific">Clohesyomyces aquaticus</name>
    <dbReference type="NCBI Taxonomy" id="1231657"/>
    <lineage>
        <taxon>Eukaryota</taxon>
        <taxon>Fungi</taxon>
        <taxon>Dikarya</taxon>
        <taxon>Ascomycota</taxon>
        <taxon>Pezizomycotina</taxon>
        <taxon>Dothideomycetes</taxon>
        <taxon>Pleosporomycetidae</taxon>
        <taxon>Pleosporales</taxon>
        <taxon>Lindgomycetaceae</taxon>
        <taxon>Clohesyomyces</taxon>
    </lineage>
</organism>
<feature type="compositionally biased region" description="Basic and acidic residues" evidence="1">
    <location>
        <begin position="183"/>
        <end position="192"/>
    </location>
</feature>
<sequence>MAEDIKHDDSVIKNQIKALVVMADPTLGEAQKELLKSISDENLAEIFDHVWDRLSRQSQEELARSLIDHLVKGGGNGGGRSTVSKAKRRVSEASSTLWAEGNKRESTAPGATRGTIEQGHSEKAQLQLATLSDAARLAQAPSPAESEEERIWHLPKRRKTLQEAGPIDRGHESDINTGGSWPKTEEDRDTSRRYAPADNSGGRPTGNNTNTTTSDIKRAKVDYYIDIAHIDIVFFVPRTSIGKPQWRKISRLPKDVQKRFYDRFNEEYQGNDSRKETFGQITRNPSHWMTKGQCLNYMVLDRHGVEGTWVNSNGNKKRACDKCVRMGRPCANLVKLKNGVQFGIYPIHEAVERGDSWDQLSFWFTNVWMARK</sequence>
<proteinExistence type="predicted"/>
<keyword evidence="3" id="KW-1185">Reference proteome</keyword>
<comment type="caution">
    <text evidence="2">The sequence shown here is derived from an EMBL/GenBank/DDBJ whole genome shotgun (WGS) entry which is preliminary data.</text>
</comment>
<dbReference type="Proteomes" id="UP000193144">
    <property type="component" value="Unassembled WGS sequence"/>
</dbReference>